<reference evidence="2 3" key="1">
    <citation type="submission" date="2018-03" db="EMBL/GenBank/DDBJ databases">
        <title>Genomic Encyclopedia of Archaeal and Bacterial Type Strains, Phase II (KMG-II): from individual species to whole genera.</title>
        <authorList>
            <person name="Goeker M."/>
        </authorList>
    </citation>
    <scope>NUCLEOTIDE SEQUENCE [LARGE SCALE GENOMIC DNA]</scope>
    <source>
        <strain evidence="2 3">DSM 100346</strain>
    </source>
</reference>
<dbReference type="InterPro" id="IPR002881">
    <property type="entry name" value="DUF58"/>
</dbReference>
<dbReference type="RefSeq" id="WP_109672958.1">
    <property type="nucleotide sequence ID" value="NZ_QGDT01000001.1"/>
</dbReference>
<dbReference type="Gene3D" id="3.40.50.410">
    <property type="entry name" value="von Willebrand factor, type A domain"/>
    <property type="match status" value="1"/>
</dbReference>
<dbReference type="AlphaFoldDB" id="A0A316ASG5"/>
<feature type="domain" description="DUF58" evidence="1">
    <location>
        <begin position="47"/>
        <end position="263"/>
    </location>
</feature>
<dbReference type="InterPro" id="IPR036465">
    <property type="entry name" value="vWFA_dom_sf"/>
</dbReference>
<name>A0A316ASG5_9BACT</name>
<protein>
    <submittedName>
        <fullName evidence="2">Uncharacterized protein DUF58</fullName>
    </submittedName>
</protein>
<dbReference type="Proteomes" id="UP000245880">
    <property type="component" value="Unassembled WGS sequence"/>
</dbReference>
<dbReference type="PANTHER" id="PTHR33608">
    <property type="entry name" value="BLL2464 PROTEIN"/>
    <property type="match status" value="1"/>
</dbReference>
<keyword evidence="3" id="KW-1185">Reference proteome</keyword>
<evidence type="ECO:0000259" key="1">
    <source>
        <dbReference type="Pfam" id="PF01882"/>
    </source>
</evidence>
<evidence type="ECO:0000313" key="3">
    <source>
        <dbReference type="Proteomes" id="UP000245880"/>
    </source>
</evidence>
<proteinExistence type="predicted"/>
<dbReference type="OrthoDB" id="9776116at2"/>
<evidence type="ECO:0000313" key="2">
    <source>
        <dbReference type="EMBL" id="PWJ60643.1"/>
    </source>
</evidence>
<dbReference type="Pfam" id="PF01882">
    <property type="entry name" value="DUF58"/>
    <property type="match status" value="1"/>
</dbReference>
<gene>
    <name evidence="2" type="ORF">CLV98_101828</name>
</gene>
<comment type="caution">
    <text evidence="2">The sequence shown here is derived from an EMBL/GenBank/DDBJ whole genome shotgun (WGS) entry which is preliminary data.</text>
</comment>
<dbReference type="EMBL" id="QGDT01000001">
    <property type="protein sequence ID" value="PWJ60643.1"/>
    <property type="molecule type" value="Genomic_DNA"/>
</dbReference>
<sequence length="304" mass="35053">MKQHTMDLAKVRAFGNIEFLARQLVEGFITGLHKSPFHGFSVEFAEHKRYNTGESTRNIDWKVMAKTDKLFVKRYEEETNLRCHILLDISSSMYYPIDTHGKITFSTLAAASLTYLLQKQKDAVGLCTFADDIKLQTPVKSTPSHAHTLMLELESIPNKVPERSSTQVASVLHQIAEKIHKRSLVIIFSDMFTQADQTDDLFSALQHLKHKLHEVLLFHVTDHKTEQDFAFENRPYEFIDLETGERIKLQADQVRSSYQKASKTYYEDLKLRCGQYKIDFIEADIDKGVEPILTAYLAKHSKMH</sequence>
<dbReference type="SUPFAM" id="SSF53300">
    <property type="entry name" value="vWA-like"/>
    <property type="match status" value="1"/>
</dbReference>
<organism evidence="2 3">
    <name type="scientific">Dyadobacter jejuensis</name>
    <dbReference type="NCBI Taxonomy" id="1082580"/>
    <lineage>
        <taxon>Bacteria</taxon>
        <taxon>Pseudomonadati</taxon>
        <taxon>Bacteroidota</taxon>
        <taxon>Cytophagia</taxon>
        <taxon>Cytophagales</taxon>
        <taxon>Spirosomataceae</taxon>
        <taxon>Dyadobacter</taxon>
    </lineage>
</organism>
<accession>A0A316ASG5</accession>
<dbReference type="PANTHER" id="PTHR33608:SF7">
    <property type="entry name" value="DUF58 DOMAIN-CONTAINING PROTEIN"/>
    <property type="match status" value="1"/>
</dbReference>